<evidence type="ECO:0000313" key="2">
    <source>
        <dbReference type="EMBL" id="RDB22858.1"/>
    </source>
</evidence>
<protein>
    <recommendedName>
        <fullName evidence="4">Cell wall protein RHD3</fullName>
    </recommendedName>
</protein>
<evidence type="ECO:0008006" key="4">
    <source>
        <dbReference type="Google" id="ProtNLM"/>
    </source>
</evidence>
<dbReference type="InParanoid" id="A0A369JLZ3"/>
<gene>
    <name evidence="2" type="ORF">Hypma_010204</name>
</gene>
<keyword evidence="3" id="KW-1185">Reference proteome</keyword>
<evidence type="ECO:0000256" key="1">
    <source>
        <dbReference type="SAM" id="SignalP"/>
    </source>
</evidence>
<dbReference type="AlphaFoldDB" id="A0A369JLZ3"/>
<dbReference type="Proteomes" id="UP000076154">
    <property type="component" value="Unassembled WGS sequence"/>
</dbReference>
<dbReference type="EMBL" id="LUEZ02000049">
    <property type="protein sequence ID" value="RDB22858.1"/>
    <property type="molecule type" value="Genomic_DNA"/>
</dbReference>
<comment type="caution">
    <text evidence="2">The sequence shown here is derived from an EMBL/GenBank/DDBJ whole genome shotgun (WGS) entry which is preliminary data.</text>
</comment>
<accession>A0A369JLZ3</accession>
<organism evidence="2 3">
    <name type="scientific">Hypsizygus marmoreus</name>
    <name type="common">White beech mushroom</name>
    <name type="synonym">Agaricus marmoreus</name>
    <dbReference type="NCBI Taxonomy" id="39966"/>
    <lineage>
        <taxon>Eukaryota</taxon>
        <taxon>Fungi</taxon>
        <taxon>Dikarya</taxon>
        <taxon>Basidiomycota</taxon>
        <taxon>Agaricomycotina</taxon>
        <taxon>Agaricomycetes</taxon>
        <taxon>Agaricomycetidae</taxon>
        <taxon>Agaricales</taxon>
        <taxon>Tricholomatineae</taxon>
        <taxon>Lyophyllaceae</taxon>
        <taxon>Hypsizygus</taxon>
    </lineage>
</organism>
<keyword evidence="1" id="KW-0732">Signal</keyword>
<dbReference type="OrthoDB" id="3229881at2759"/>
<reference evidence="2" key="1">
    <citation type="submission" date="2018-04" db="EMBL/GenBank/DDBJ databases">
        <title>Whole genome sequencing of Hypsizygus marmoreus.</title>
        <authorList>
            <person name="Choi I.-G."/>
            <person name="Min B."/>
            <person name="Kim J.-G."/>
            <person name="Kim S."/>
            <person name="Oh Y.-L."/>
            <person name="Kong W.-S."/>
            <person name="Park H."/>
            <person name="Jeong J."/>
            <person name="Song E.-S."/>
        </authorList>
    </citation>
    <scope>NUCLEOTIDE SEQUENCE [LARGE SCALE GENOMIC DNA]</scope>
    <source>
        <strain evidence="2">51987-8</strain>
    </source>
</reference>
<evidence type="ECO:0000313" key="3">
    <source>
        <dbReference type="Proteomes" id="UP000076154"/>
    </source>
</evidence>
<feature type="signal peptide" evidence="1">
    <location>
        <begin position="1"/>
        <end position="21"/>
    </location>
</feature>
<feature type="chain" id="PRO_5016648021" description="Cell wall protein RHD3" evidence="1">
    <location>
        <begin position="22"/>
        <end position="193"/>
    </location>
</feature>
<proteinExistence type="predicted"/>
<sequence>MHLAATLFAVFFLWFAILVAGVPTWEGLNGGSSIGSLVPGASYIEALAPVKDNERQTHHLALDSPGHPGKLTILPNTKAPPLFYINRNKLWQFNNETSIFHVNVLNETQSDGYPLQLVVGKKQTGLTGGSWRWRGTMLYYDHGPAGNSGLYYSCRLADGSYGVFMFLRPSKTPIDCETITFHSWNRNYINGHK</sequence>
<name>A0A369JLZ3_HYPMA</name>